<feature type="domain" description="Metalloprotease TldD/E C-terminal" evidence="3">
    <location>
        <begin position="230"/>
        <end position="446"/>
    </location>
</feature>
<dbReference type="AlphaFoldDB" id="A0A1B2A992"/>
<dbReference type="OrthoDB" id="9803618at2"/>
<feature type="domain" description="Metalloprotease TldD/E N-terminal" evidence="2">
    <location>
        <begin position="33"/>
        <end position="89"/>
    </location>
</feature>
<accession>A0A1B2A992</accession>
<dbReference type="Pfam" id="PF01523">
    <property type="entry name" value="PmbA_TldD_1st"/>
    <property type="match status" value="1"/>
</dbReference>
<comment type="similarity">
    <text evidence="1">Belongs to the peptidase U62 family.</text>
</comment>
<dbReference type="PANTHER" id="PTHR43421:SF1">
    <property type="entry name" value="METALLOPROTEASE PMBA"/>
    <property type="match status" value="1"/>
</dbReference>
<evidence type="ECO:0000259" key="2">
    <source>
        <dbReference type="Pfam" id="PF01523"/>
    </source>
</evidence>
<dbReference type="InterPro" id="IPR045569">
    <property type="entry name" value="Metalloprtase-TldD/E_C"/>
</dbReference>
<dbReference type="Proteomes" id="UP000092932">
    <property type="component" value="Chromosome"/>
</dbReference>
<dbReference type="GO" id="GO:0008237">
    <property type="term" value="F:metallopeptidase activity"/>
    <property type="evidence" value="ECO:0007669"/>
    <property type="project" value="InterPro"/>
</dbReference>
<dbReference type="KEGG" id="ado:A6F68_00208"/>
<evidence type="ECO:0000259" key="4">
    <source>
        <dbReference type="Pfam" id="PF19290"/>
    </source>
</evidence>
<sequence>MNSQHLLDAAEALVAAARRHGADAADAVGRGALSRGVGVRLGKLEDVDSSESLEVGLRAFVGRRSASVSSADLSRAGIEELAERAVAMARLAPEDPFAGLAPARALAGGPFADLSIADEADPSPEDLRARALEVEDAARAVSGVTNSEGGSASATRAAAALVTSEGFAGSYTGSAYSLSAVVIAGEGEGMQRDYEARSARHLADLPDPQEIGRLAGERTVARLAPGSLSSGPMSVVFDRRVSASLVGHLLGAMGAPAVARKSSFLAGREGEAIFAPGIRVVEDPLRLRGLHSRPFDGEGLACRPRVLVENGMVTGWLTNVASAAQLGLPLTGHATRGGAGAPGVGATNVDLVAGDESLAELIADIEDGVLVDYLIGQGVNPVTGDYSRGAAGRRIVKGKVEGPVAGFTIAGNLLEMFANMRAASDLETHRAVNAPSLRIDGMTVAGG</sequence>
<proteinExistence type="inferred from homology"/>
<dbReference type="RefSeq" id="WP_067675116.1">
    <property type="nucleotide sequence ID" value="NZ_CP016591.1"/>
</dbReference>
<evidence type="ECO:0000313" key="5">
    <source>
        <dbReference type="EMBL" id="ANY18743.1"/>
    </source>
</evidence>
<dbReference type="Gene3D" id="3.30.2290.10">
    <property type="entry name" value="PmbA/TldD superfamily"/>
    <property type="match status" value="1"/>
</dbReference>
<evidence type="ECO:0000256" key="1">
    <source>
        <dbReference type="ARBA" id="ARBA00005836"/>
    </source>
</evidence>
<dbReference type="SUPFAM" id="SSF111283">
    <property type="entry name" value="Putative modulator of DNA gyrase, PmbA/TldD"/>
    <property type="match status" value="1"/>
</dbReference>
<protein>
    <submittedName>
        <fullName evidence="5">Peptidase PmbA</fullName>
    </submittedName>
</protein>
<dbReference type="PANTHER" id="PTHR43421">
    <property type="entry name" value="METALLOPROTEASE PMBA"/>
    <property type="match status" value="1"/>
</dbReference>
<evidence type="ECO:0000259" key="3">
    <source>
        <dbReference type="Pfam" id="PF19289"/>
    </source>
</evidence>
<evidence type="ECO:0000313" key="6">
    <source>
        <dbReference type="Proteomes" id="UP000092932"/>
    </source>
</evidence>
<dbReference type="STRING" id="692370.A6F68_00208"/>
<dbReference type="InterPro" id="IPR002510">
    <property type="entry name" value="Metalloprtase-TldD/E_N"/>
</dbReference>
<gene>
    <name evidence="5" type="ORF">A6F68_00208</name>
</gene>
<dbReference type="PATRIC" id="fig|692370.5.peg.215"/>
<dbReference type="Pfam" id="PF19289">
    <property type="entry name" value="PmbA_TldD_3rd"/>
    <property type="match status" value="1"/>
</dbReference>
<dbReference type="GO" id="GO:0006508">
    <property type="term" value="P:proteolysis"/>
    <property type="evidence" value="ECO:0007669"/>
    <property type="project" value="InterPro"/>
</dbReference>
<dbReference type="Pfam" id="PF19290">
    <property type="entry name" value="PmbA_TldD_2nd"/>
    <property type="match status" value="1"/>
</dbReference>
<organism evidence="5 6">
    <name type="scientific">Tsuneonella dongtanensis</name>
    <dbReference type="NCBI Taxonomy" id="692370"/>
    <lineage>
        <taxon>Bacteria</taxon>
        <taxon>Pseudomonadati</taxon>
        <taxon>Pseudomonadota</taxon>
        <taxon>Alphaproteobacteria</taxon>
        <taxon>Sphingomonadales</taxon>
        <taxon>Erythrobacteraceae</taxon>
        <taxon>Tsuneonella</taxon>
    </lineage>
</organism>
<feature type="domain" description="Metalloprotease TldD/E central" evidence="4">
    <location>
        <begin position="119"/>
        <end position="223"/>
    </location>
</feature>
<dbReference type="InterPro" id="IPR035068">
    <property type="entry name" value="TldD/PmbA_N"/>
</dbReference>
<dbReference type="InterPro" id="IPR047657">
    <property type="entry name" value="PmbA"/>
</dbReference>
<dbReference type="InterPro" id="IPR045570">
    <property type="entry name" value="Metalloprtase-TldD/E_cen_dom"/>
</dbReference>
<dbReference type="EMBL" id="CP016591">
    <property type="protein sequence ID" value="ANY18743.1"/>
    <property type="molecule type" value="Genomic_DNA"/>
</dbReference>
<dbReference type="GO" id="GO:0005829">
    <property type="term" value="C:cytosol"/>
    <property type="evidence" value="ECO:0007669"/>
    <property type="project" value="TreeGrafter"/>
</dbReference>
<reference evidence="5 6" key="1">
    <citation type="submission" date="2016-07" db="EMBL/GenBank/DDBJ databases">
        <title>Complete genome sequence of Altererythrobacter dongtanensis KCTC 22672, a type strain with esterase isolated from tidal flat.</title>
        <authorList>
            <person name="Cheng H."/>
            <person name="Wu Y.-H."/>
            <person name="Zhou P."/>
            <person name="Huo Y.-Y."/>
            <person name="Wang C.-S."/>
            <person name="Xu X.-W."/>
        </authorList>
    </citation>
    <scope>NUCLEOTIDE SEQUENCE [LARGE SCALE GENOMIC DNA]</scope>
    <source>
        <strain evidence="5 6">KCTC 22672</strain>
    </source>
</reference>
<name>A0A1B2A992_9SPHN</name>
<keyword evidence="6" id="KW-1185">Reference proteome</keyword>
<dbReference type="InterPro" id="IPR036059">
    <property type="entry name" value="TldD/PmbA_sf"/>
</dbReference>